<dbReference type="Pfam" id="PF09346">
    <property type="entry name" value="SMI1_KNR4"/>
    <property type="match status" value="1"/>
</dbReference>
<protein>
    <submittedName>
        <fullName evidence="2">SMI1/KNR4 family protein</fullName>
    </submittedName>
</protein>
<reference evidence="2 3" key="1">
    <citation type="submission" date="2024-06" db="EMBL/GenBank/DDBJ databases">
        <title>The Natural Products Discovery Center: Release of the First 8490 Sequenced Strains for Exploring Actinobacteria Biosynthetic Diversity.</title>
        <authorList>
            <person name="Kalkreuter E."/>
            <person name="Kautsar S.A."/>
            <person name="Yang D."/>
            <person name="Bader C.D."/>
            <person name="Teijaro C.N."/>
            <person name="Fluegel L."/>
            <person name="Davis C.M."/>
            <person name="Simpson J.R."/>
            <person name="Lauterbach L."/>
            <person name="Steele A.D."/>
            <person name="Gui C."/>
            <person name="Meng S."/>
            <person name="Li G."/>
            <person name="Viehrig K."/>
            <person name="Ye F."/>
            <person name="Su P."/>
            <person name="Kiefer A.F."/>
            <person name="Nichols A."/>
            <person name="Cepeda A.J."/>
            <person name="Yan W."/>
            <person name="Fan B."/>
            <person name="Jiang Y."/>
            <person name="Adhikari A."/>
            <person name="Zheng C.-J."/>
            <person name="Schuster L."/>
            <person name="Cowan T.M."/>
            <person name="Smanski M.J."/>
            <person name="Chevrette M.G."/>
            <person name="De Carvalho L.P.S."/>
            <person name="Shen B."/>
        </authorList>
    </citation>
    <scope>NUCLEOTIDE SEQUENCE [LARGE SCALE GENOMIC DNA]</scope>
    <source>
        <strain evidence="2 3">NPDC053791</strain>
    </source>
</reference>
<sequence length="611" mass="66388">MADTTFNWRSFLTRWSEEWADACDPDDALTDEEEAAQRARWLGFAPASGARIEALEERLGCRLPPSYQTFLEVSDGWRNAGGFVGLLAGTGNARWYEDEDGFGEEFRSHLGEQPSPEELAEAGMWSRALQLDVESDSTYVLMDPQAVSGDGEWAVYCYHVWACGPPERYASFREFMEGMYHQFHYLRAGSPGFINATTRALDAVVEEAWYAALGGEYERAEAALVEPDAFGRPRAKALLGQLRLLLKEGASYSMGFGLSAEVQAQEIPPAPVTGSAGGRHSTVHSPAVGPLWTKAAPFRYTTPGAFGVAVEEAWELARWGDTDAAWSTLLAALPSWQPLDPTHLAPVGLLRDSLLGPLVTAERGRELLAVPRGPRAMTSPRPAAKTLDPGGLAWLADWEPQGLRLSEGYRFVLVEATEPAELPARLGADADTVLHEPMTDWDADQLVHGRGESSTYDDRPLVAVGRAAQRWSFAFDGAARAFDANRFVSPAAAASRGTRAVAVWSTPAGQHRPSSAFHLSVAENGEELYAFTVDGPEVVRSGAVPPALDPEPALAGRAGESRALEAIAAEFGVSLPRFALTSPDCRLHRFTTRSWTRPPGPGETYMVVRWG</sequence>
<comment type="caution">
    <text evidence="2">The sequence shown here is derived from an EMBL/GenBank/DDBJ whole genome shotgun (WGS) entry which is preliminary data.</text>
</comment>
<gene>
    <name evidence="2" type="ORF">AB0L03_27285</name>
</gene>
<accession>A0ABV3J1B8</accession>
<dbReference type="RefSeq" id="WP_366089879.1">
    <property type="nucleotide sequence ID" value="NZ_JBFASG010000034.1"/>
</dbReference>
<organism evidence="2 3">
    <name type="scientific">Streptomyces roseoverticillatus</name>
    <dbReference type="NCBI Taxonomy" id="66429"/>
    <lineage>
        <taxon>Bacteria</taxon>
        <taxon>Bacillati</taxon>
        <taxon>Actinomycetota</taxon>
        <taxon>Actinomycetes</taxon>
        <taxon>Kitasatosporales</taxon>
        <taxon>Streptomycetaceae</taxon>
        <taxon>Streptomyces</taxon>
    </lineage>
</organism>
<evidence type="ECO:0000313" key="3">
    <source>
        <dbReference type="Proteomes" id="UP001552479"/>
    </source>
</evidence>
<dbReference type="Proteomes" id="UP001552479">
    <property type="component" value="Unassembled WGS sequence"/>
</dbReference>
<keyword evidence="3" id="KW-1185">Reference proteome</keyword>
<feature type="domain" description="Knr4/Smi1-like" evidence="1">
    <location>
        <begin position="46"/>
        <end position="178"/>
    </location>
</feature>
<dbReference type="InterPro" id="IPR037883">
    <property type="entry name" value="Knr4/Smi1-like_sf"/>
</dbReference>
<dbReference type="SMART" id="SM00860">
    <property type="entry name" value="SMI1_KNR4"/>
    <property type="match status" value="1"/>
</dbReference>
<dbReference type="Gene3D" id="3.40.1580.10">
    <property type="entry name" value="SMI1/KNR4-like"/>
    <property type="match status" value="1"/>
</dbReference>
<proteinExistence type="predicted"/>
<dbReference type="EMBL" id="JBFASG010000034">
    <property type="protein sequence ID" value="MEV4926488.1"/>
    <property type="molecule type" value="Genomic_DNA"/>
</dbReference>
<name>A0ABV3J1B8_9ACTN</name>
<dbReference type="InterPro" id="IPR018958">
    <property type="entry name" value="Knr4/Smi1-like_dom"/>
</dbReference>
<evidence type="ECO:0000259" key="1">
    <source>
        <dbReference type="SMART" id="SM00860"/>
    </source>
</evidence>
<dbReference type="SUPFAM" id="SSF160631">
    <property type="entry name" value="SMI1/KNR4-like"/>
    <property type="match status" value="1"/>
</dbReference>
<evidence type="ECO:0000313" key="2">
    <source>
        <dbReference type="EMBL" id="MEV4926488.1"/>
    </source>
</evidence>